<keyword evidence="4" id="KW-0472">Membrane</keyword>
<reference evidence="6" key="3">
    <citation type="submission" date="2025-09" db="UniProtKB">
        <authorList>
            <consortium name="Ensembl"/>
        </authorList>
    </citation>
    <scope>IDENTIFICATION</scope>
</reference>
<keyword evidence="4" id="KW-1133">Transmembrane helix</keyword>
<dbReference type="InterPro" id="IPR001304">
    <property type="entry name" value="C-type_lectin-like"/>
</dbReference>
<evidence type="ECO:0000256" key="3">
    <source>
        <dbReference type="SAM" id="MobiDB-lite"/>
    </source>
</evidence>
<dbReference type="AlphaFoldDB" id="A0A452I4L0"/>
<dbReference type="Ensembl" id="ENSGAGT00000025632.1">
    <property type="protein sequence ID" value="ENSGAGP00000022501.1"/>
    <property type="gene ID" value="ENSGAGG00000016502.1"/>
</dbReference>
<feature type="domain" description="C-type lectin" evidence="5">
    <location>
        <begin position="90"/>
        <end position="195"/>
    </location>
</feature>
<organism evidence="6 7">
    <name type="scientific">Gopherus agassizii</name>
    <name type="common">Agassiz's desert tortoise</name>
    <dbReference type="NCBI Taxonomy" id="38772"/>
    <lineage>
        <taxon>Eukaryota</taxon>
        <taxon>Metazoa</taxon>
        <taxon>Chordata</taxon>
        <taxon>Craniata</taxon>
        <taxon>Vertebrata</taxon>
        <taxon>Euteleostomi</taxon>
        <taxon>Archelosauria</taxon>
        <taxon>Testudinata</taxon>
        <taxon>Testudines</taxon>
        <taxon>Cryptodira</taxon>
        <taxon>Durocryptodira</taxon>
        <taxon>Testudinoidea</taxon>
        <taxon>Testudinidae</taxon>
        <taxon>Gopherus</taxon>
    </lineage>
</organism>
<comment type="subcellular location">
    <subcellularLocation>
        <location evidence="1">Cell membrane</location>
        <topology evidence="1">Single-pass type II membrane protein</topology>
    </subcellularLocation>
</comment>
<proteinExistence type="predicted"/>
<name>A0A452I4L0_9SAUR</name>
<keyword evidence="2" id="KW-0430">Lectin</keyword>
<dbReference type="GO" id="GO:0030246">
    <property type="term" value="F:carbohydrate binding"/>
    <property type="evidence" value="ECO:0007669"/>
    <property type="project" value="UniProtKB-KW"/>
</dbReference>
<dbReference type="Pfam" id="PF00059">
    <property type="entry name" value="Lectin_C"/>
    <property type="match status" value="1"/>
</dbReference>
<evidence type="ECO:0000313" key="7">
    <source>
        <dbReference type="Proteomes" id="UP000291020"/>
    </source>
</evidence>
<evidence type="ECO:0000313" key="6">
    <source>
        <dbReference type="Ensembl" id="ENSGAGP00000022501.1"/>
    </source>
</evidence>
<sequence>MAEESAEATSDTSGGVTGAMLRGHGPVEERGRDVDFSLKCIKGKRIPIIVTVVITALTITIIALAAMKTPPCPGCPPHVTAACSDGWVGYQGKCYYFSETEGNWNNSQSNCSSLNSSLTSIDSLPELDFMLRYKGVPYHWIGLRREQGEGQPWKWTNGTIFNNLFPVRGEGQCTYLDEYGVSSSRCYSERHFICKRPDKCSRRKPSAAGGDTIFKIT</sequence>
<evidence type="ECO:0000256" key="4">
    <source>
        <dbReference type="SAM" id="Phobius"/>
    </source>
</evidence>
<dbReference type="InterPro" id="IPR016186">
    <property type="entry name" value="C-type_lectin-like/link_sf"/>
</dbReference>
<protein>
    <recommendedName>
        <fullName evidence="5">C-type lectin domain-containing protein</fullName>
    </recommendedName>
</protein>
<dbReference type="PANTHER" id="PTHR45710">
    <property type="entry name" value="C-TYPE LECTIN DOMAIN-CONTAINING PROTEIN 180"/>
    <property type="match status" value="1"/>
</dbReference>
<dbReference type="SMART" id="SM00034">
    <property type="entry name" value="CLECT"/>
    <property type="match status" value="1"/>
</dbReference>
<dbReference type="Proteomes" id="UP000291020">
    <property type="component" value="Unassembled WGS sequence"/>
</dbReference>
<dbReference type="InterPro" id="IPR033992">
    <property type="entry name" value="NKR-like_CTLD"/>
</dbReference>
<evidence type="ECO:0000256" key="1">
    <source>
        <dbReference type="ARBA" id="ARBA00004401"/>
    </source>
</evidence>
<dbReference type="PANTHER" id="PTHR45710:SF35">
    <property type="entry name" value="C-TYPE LECTIN DOMAIN FAMILY 2 MEMBER D"/>
    <property type="match status" value="1"/>
</dbReference>
<dbReference type="GO" id="GO:0005886">
    <property type="term" value="C:plasma membrane"/>
    <property type="evidence" value="ECO:0007669"/>
    <property type="project" value="UniProtKB-SubCell"/>
</dbReference>
<dbReference type="PROSITE" id="PS50041">
    <property type="entry name" value="C_TYPE_LECTIN_2"/>
    <property type="match status" value="1"/>
</dbReference>
<dbReference type="InterPro" id="IPR050828">
    <property type="entry name" value="C-type_lectin/matrix_domain"/>
</dbReference>
<dbReference type="SUPFAM" id="SSF56436">
    <property type="entry name" value="C-type lectin-like"/>
    <property type="match status" value="1"/>
</dbReference>
<keyword evidence="4" id="KW-0812">Transmembrane</keyword>
<feature type="transmembrane region" description="Helical" evidence="4">
    <location>
        <begin position="46"/>
        <end position="67"/>
    </location>
</feature>
<evidence type="ECO:0000256" key="2">
    <source>
        <dbReference type="ARBA" id="ARBA00022734"/>
    </source>
</evidence>
<feature type="region of interest" description="Disordered" evidence="3">
    <location>
        <begin position="1"/>
        <end position="26"/>
    </location>
</feature>
<accession>A0A452I4L0</accession>
<evidence type="ECO:0000259" key="5">
    <source>
        <dbReference type="PROSITE" id="PS50041"/>
    </source>
</evidence>
<dbReference type="STRING" id="38772.ENSGAGP00000022501"/>
<reference evidence="7" key="1">
    <citation type="journal article" date="2017" name="PLoS ONE">
        <title>The Agassiz's desert tortoise genome provides a resource for the conservation of a threatened species.</title>
        <authorList>
            <person name="Tollis M."/>
            <person name="DeNardo D.F."/>
            <person name="Cornelius J.A."/>
            <person name="Dolby G.A."/>
            <person name="Edwards T."/>
            <person name="Henen B.T."/>
            <person name="Karl A.E."/>
            <person name="Murphy R.W."/>
            <person name="Kusumi K."/>
        </authorList>
    </citation>
    <scope>NUCLEOTIDE SEQUENCE [LARGE SCALE GENOMIC DNA]</scope>
</reference>
<reference evidence="6" key="2">
    <citation type="submission" date="2025-08" db="UniProtKB">
        <authorList>
            <consortium name="Ensembl"/>
        </authorList>
    </citation>
    <scope>IDENTIFICATION</scope>
</reference>
<keyword evidence="7" id="KW-1185">Reference proteome</keyword>
<dbReference type="InterPro" id="IPR016187">
    <property type="entry name" value="CTDL_fold"/>
</dbReference>
<dbReference type="Gene3D" id="3.10.100.10">
    <property type="entry name" value="Mannose-Binding Protein A, subunit A"/>
    <property type="match status" value="1"/>
</dbReference>
<dbReference type="CDD" id="cd03593">
    <property type="entry name" value="CLECT_NK_receptors_like"/>
    <property type="match status" value="1"/>
</dbReference>